<dbReference type="EMBL" id="CAJNNW010006729">
    <property type="protein sequence ID" value="CAE8648582.1"/>
    <property type="molecule type" value="Genomic_DNA"/>
</dbReference>
<evidence type="ECO:0000256" key="1">
    <source>
        <dbReference type="SAM" id="MobiDB-lite"/>
    </source>
</evidence>
<dbReference type="AlphaFoldDB" id="A0A813ICN8"/>
<comment type="caution">
    <text evidence="2">The sequence shown here is derived from an EMBL/GenBank/DDBJ whole genome shotgun (WGS) entry which is preliminary data.</text>
</comment>
<sequence>AMPPAVPRADGPEPSALTSVEAVEESAVASAVTEVSGAPNGVPLGTGPQQTELQPPQEPEPEDRWAFTMPNGSAGVAAALAPWASPWGSSWCAGPP</sequence>
<name>A0A813ICN8_POLGL</name>
<evidence type="ECO:0000313" key="3">
    <source>
        <dbReference type="Proteomes" id="UP000626109"/>
    </source>
</evidence>
<feature type="compositionally biased region" description="Low complexity" evidence="1">
    <location>
        <begin position="15"/>
        <end position="36"/>
    </location>
</feature>
<accession>A0A813ICN8</accession>
<feature type="non-terminal residue" evidence="2">
    <location>
        <position position="96"/>
    </location>
</feature>
<dbReference type="Proteomes" id="UP000626109">
    <property type="component" value="Unassembled WGS sequence"/>
</dbReference>
<feature type="non-terminal residue" evidence="2">
    <location>
        <position position="1"/>
    </location>
</feature>
<protein>
    <submittedName>
        <fullName evidence="2">Uncharacterized protein</fullName>
    </submittedName>
</protein>
<organism evidence="2 3">
    <name type="scientific">Polarella glacialis</name>
    <name type="common">Dinoflagellate</name>
    <dbReference type="NCBI Taxonomy" id="89957"/>
    <lineage>
        <taxon>Eukaryota</taxon>
        <taxon>Sar</taxon>
        <taxon>Alveolata</taxon>
        <taxon>Dinophyceae</taxon>
        <taxon>Suessiales</taxon>
        <taxon>Suessiaceae</taxon>
        <taxon>Polarella</taxon>
    </lineage>
</organism>
<reference evidence="2" key="1">
    <citation type="submission" date="2021-02" db="EMBL/GenBank/DDBJ databases">
        <authorList>
            <person name="Dougan E. K."/>
            <person name="Rhodes N."/>
            <person name="Thang M."/>
            <person name="Chan C."/>
        </authorList>
    </citation>
    <scope>NUCLEOTIDE SEQUENCE</scope>
</reference>
<feature type="region of interest" description="Disordered" evidence="1">
    <location>
        <begin position="1"/>
        <end position="69"/>
    </location>
</feature>
<evidence type="ECO:0000313" key="2">
    <source>
        <dbReference type="EMBL" id="CAE8648582.1"/>
    </source>
</evidence>
<proteinExistence type="predicted"/>
<gene>
    <name evidence="2" type="ORF">PGLA2088_LOCUS6689</name>
</gene>